<sequence length="210" mass="23482">MLYTTKSFRVALVFGRLAAHPDDQPIFSIFTAPYHICLQAIIELLLGRLNAVFAISDMTRLAPARVFGWVDGRSEGGSRAPAKTGSRRLGRNDRDALNKCFDTKKLEDDVSDSSRRIKPKLNDREANKAIRNPGTDRNAGELTEDIHNEILASCETSVDGVINSHRVEYEKNHLPDDMRRSTKLTVRNPVLESRQSIHVVAQRGPNTFVG</sequence>
<evidence type="ECO:0000313" key="1">
    <source>
        <dbReference type="EMBL" id="TRX94502.1"/>
    </source>
</evidence>
<organism evidence="1 2">
    <name type="scientific">Xylaria flabelliformis</name>
    <dbReference type="NCBI Taxonomy" id="2512241"/>
    <lineage>
        <taxon>Eukaryota</taxon>
        <taxon>Fungi</taxon>
        <taxon>Dikarya</taxon>
        <taxon>Ascomycota</taxon>
        <taxon>Pezizomycotina</taxon>
        <taxon>Sordariomycetes</taxon>
        <taxon>Xylariomycetidae</taxon>
        <taxon>Xylariales</taxon>
        <taxon>Xylariaceae</taxon>
        <taxon>Xylaria</taxon>
    </lineage>
</organism>
<dbReference type="Proteomes" id="UP000319160">
    <property type="component" value="Unassembled WGS sequence"/>
</dbReference>
<evidence type="ECO:0000313" key="2">
    <source>
        <dbReference type="Proteomes" id="UP000319160"/>
    </source>
</evidence>
<proteinExistence type="predicted"/>
<reference evidence="2" key="1">
    <citation type="submission" date="2019-06" db="EMBL/GenBank/DDBJ databases">
        <title>Draft genome sequence of the griseofulvin-producing fungus Xylaria cubensis strain G536.</title>
        <authorList>
            <person name="Mead M.E."/>
            <person name="Raja H.A."/>
            <person name="Steenwyk J.L."/>
            <person name="Knowles S.L."/>
            <person name="Oberlies N.H."/>
            <person name="Rokas A."/>
        </authorList>
    </citation>
    <scope>NUCLEOTIDE SEQUENCE [LARGE SCALE GENOMIC DNA]</scope>
    <source>
        <strain evidence="2">G536</strain>
    </source>
</reference>
<gene>
    <name evidence="1" type="ORF">FHL15_004657</name>
</gene>
<name>A0A553I2S4_9PEZI</name>
<accession>A0A553I2S4</accession>
<dbReference type="EMBL" id="VFLP01000022">
    <property type="protein sequence ID" value="TRX94502.1"/>
    <property type="molecule type" value="Genomic_DNA"/>
</dbReference>
<comment type="caution">
    <text evidence="1">The sequence shown here is derived from an EMBL/GenBank/DDBJ whole genome shotgun (WGS) entry which is preliminary data.</text>
</comment>
<protein>
    <submittedName>
        <fullName evidence="1">Uncharacterized protein</fullName>
    </submittedName>
</protein>
<dbReference type="AlphaFoldDB" id="A0A553I2S4"/>
<keyword evidence="2" id="KW-1185">Reference proteome</keyword>